<dbReference type="InterPro" id="IPR050923">
    <property type="entry name" value="Cell_Proc_Reg/RNA_Proc"/>
</dbReference>
<dbReference type="PANTHER" id="PTHR23308">
    <property type="entry name" value="NUCLEAR INHIBITOR OF PROTEIN PHOSPHATASE-1"/>
    <property type="match status" value="1"/>
</dbReference>
<keyword evidence="4" id="KW-1185">Reference proteome</keyword>
<dbReference type="Gene3D" id="2.60.200.20">
    <property type="match status" value="1"/>
</dbReference>
<dbReference type="CDD" id="cd00060">
    <property type="entry name" value="FHA"/>
    <property type="match status" value="1"/>
</dbReference>
<evidence type="ECO:0000313" key="4">
    <source>
        <dbReference type="Proteomes" id="UP000195514"/>
    </source>
</evidence>
<dbReference type="OrthoDB" id="164462at2"/>
<dbReference type="InterPro" id="IPR008984">
    <property type="entry name" value="SMAD_FHA_dom_sf"/>
</dbReference>
<feature type="domain" description="FHA" evidence="2">
    <location>
        <begin position="27"/>
        <end position="76"/>
    </location>
</feature>
<dbReference type="InterPro" id="IPR000253">
    <property type="entry name" value="FHA_dom"/>
</dbReference>
<evidence type="ECO:0000313" key="3">
    <source>
        <dbReference type="EMBL" id="SMX53675.1"/>
    </source>
</evidence>
<reference evidence="4" key="1">
    <citation type="submission" date="2017-05" db="EMBL/GenBank/DDBJ databases">
        <authorList>
            <person name="Kirkegaard R."/>
            <person name="Mcilroy J S."/>
        </authorList>
    </citation>
    <scope>NUCLEOTIDE SEQUENCE [LARGE SCALE GENOMIC DNA]</scope>
</reference>
<feature type="transmembrane region" description="Helical" evidence="1">
    <location>
        <begin position="174"/>
        <end position="197"/>
    </location>
</feature>
<dbReference type="AlphaFoldDB" id="A0A1Y6K1V3"/>
<dbReference type="SUPFAM" id="SSF49879">
    <property type="entry name" value="SMAD/FHA domain"/>
    <property type="match status" value="1"/>
</dbReference>
<protein>
    <recommendedName>
        <fullName evidence="2">FHA domain-containing protein</fullName>
    </recommendedName>
</protein>
<gene>
    <name evidence="3" type="ORF">CFX1CAM_0609</name>
</gene>
<dbReference type="Pfam" id="PF00498">
    <property type="entry name" value="FHA"/>
    <property type="match status" value="1"/>
</dbReference>
<evidence type="ECO:0000256" key="1">
    <source>
        <dbReference type="SAM" id="Phobius"/>
    </source>
</evidence>
<dbReference type="PROSITE" id="PS50006">
    <property type="entry name" value="FHA_DOMAIN"/>
    <property type="match status" value="1"/>
</dbReference>
<dbReference type="SMART" id="SM00240">
    <property type="entry name" value="FHA"/>
    <property type="match status" value="1"/>
</dbReference>
<dbReference type="RefSeq" id="WP_087861602.1">
    <property type="nucleotide sequence ID" value="NZ_LT859958.1"/>
</dbReference>
<sequence length="217" mass="24501">MATTKFQFIMRLGPEPGKVFLLEKEEAFLGRDLGNDFIVSDPEISRRHARFYTWEGGVFVEDLGSTNGTFLNGERITSPQQLRKGDLITLGESVQLIFDKLEETTDPTRIRPQVQPAPVYATPAPQPHFVPEVEKEDLEPWQYQQPVDELPVQREAPAYEPPIKKKTDKRGLPTGMIVLLVAIVVLVCVIAVTMYLMPASWWCALFFNTLPGCPVPF</sequence>
<proteinExistence type="predicted"/>
<dbReference type="KEGG" id="abat:CFX1CAM_0609"/>
<keyword evidence="1" id="KW-0812">Transmembrane</keyword>
<name>A0A1Y6K1V3_9CHLR</name>
<organism evidence="3 4">
    <name type="scientific">Candidatus Brevifilum fermentans</name>
    <dbReference type="NCBI Taxonomy" id="1986204"/>
    <lineage>
        <taxon>Bacteria</taxon>
        <taxon>Bacillati</taxon>
        <taxon>Chloroflexota</taxon>
        <taxon>Anaerolineae</taxon>
        <taxon>Anaerolineales</taxon>
        <taxon>Anaerolineaceae</taxon>
        <taxon>Candidatus Brevifilum</taxon>
    </lineage>
</organism>
<dbReference type="EMBL" id="LT859958">
    <property type="protein sequence ID" value="SMX53675.1"/>
    <property type="molecule type" value="Genomic_DNA"/>
</dbReference>
<dbReference type="Proteomes" id="UP000195514">
    <property type="component" value="Chromosome I"/>
</dbReference>
<evidence type="ECO:0000259" key="2">
    <source>
        <dbReference type="PROSITE" id="PS50006"/>
    </source>
</evidence>
<keyword evidence="1" id="KW-0472">Membrane</keyword>
<keyword evidence="1" id="KW-1133">Transmembrane helix</keyword>
<accession>A0A1Y6K1V3</accession>